<evidence type="ECO:0000256" key="1">
    <source>
        <dbReference type="SAM" id="MobiDB-lite"/>
    </source>
</evidence>
<gene>
    <name evidence="2" type="ORF">BaRGS_00001311</name>
</gene>
<dbReference type="AlphaFoldDB" id="A0ABD0M7R8"/>
<protein>
    <submittedName>
        <fullName evidence="2">Uncharacterized protein</fullName>
    </submittedName>
</protein>
<comment type="caution">
    <text evidence="2">The sequence shown here is derived from an EMBL/GenBank/DDBJ whole genome shotgun (WGS) entry which is preliminary data.</text>
</comment>
<evidence type="ECO:0000313" key="2">
    <source>
        <dbReference type="EMBL" id="KAK7507376.1"/>
    </source>
</evidence>
<name>A0ABD0M7R8_9CAEN</name>
<proteinExistence type="predicted"/>
<accession>A0ABD0M7R8</accession>
<dbReference type="EMBL" id="JACVVK020000004">
    <property type="protein sequence ID" value="KAK7507376.1"/>
    <property type="molecule type" value="Genomic_DNA"/>
</dbReference>
<sequence length="118" mass="12651">MDMLYFGDGVPYGYHNNYHGQVNPHCKYELGCHEFPPSCAYAGGLGQGTEGGGGPSAHNFFRPTLGPYHNPFQQVSGSYMGFFQRRPGRIKVSAANTDGGGGGATLSQTNFVAQKKKT</sequence>
<reference evidence="2 3" key="1">
    <citation type="journal article" date="2023" name="Sci. Data">
        <title>Genome assembly of the Korean intertidal mud-creeper Batillaria attramentaria.</title>
        <authorList>
            <person name="Patra A.K."/>
            <person name="Ho P.T."/>
            <person name="Jun S."/>
            <person name="Lee S.J."/>
            <person name="Kim Y."/>
            <person name="Won Y.J."/>
        </authorList>
    </citation>
    <scope>NUCLEOTIDE SEQUENCE [LARGE SCALE GENOMIC DNA]</scope>
    <source>
        <strain evidence="2">Wonlab-2016</strain>
    </source>
</reference>
<evidence type="ECO:0000313" key="3">
    <source>
        <dbReference type="Proteomes" id="UP001519460"/>
    </source>
</evidence>
<organism evidence="2 3">
    <name type="scientific">Batillaria attramentaria</name>
    <dbReference type="NCBI Taxonomy" id="370345"/>
    <lineage>
        <taxon>Eukaryota</taxon>
        <taxon>Metazoa</taxon>
        <taxon>Spiralia</taxon>
        <taxon>Lophotrochozoa</taxon>
        <taxon>Mollusca</taxon>
        <taxon>Gastropoda</taxon>
        <taxon>Caenogastropoda</taxon>
        <taxon>Sorbeoconcha</taxon>
        <taxon>Cerithioidea</taxon>
        <taxon>Batillariidae</taxon>
        <taxon>Batillaria</taxon>
    </lineage>
</organism>
<keyword evidence="3" id="KW-1185">Reference proteome</keyword>
<dbReference type="Proteomes" id="UP001519460">
    <property type="component" value="Unassembled WGS sequence"/>
</dbReference>
<feature type="region of interest" description="Disordered" evidence="1">
    <location>
        <begin position="93"/>
        <end position="118"/>
    </location>
</feature>